<protein>
    <submittedName>
        <fullName evidence="1">Uncharacterized protein</fullName>
    </submittedName>
</protein>
<evidence type="ECO:0000313" key="1">
    <source>
        <dbReference type="EMBL" id="SAL82288.1"/>
    </source>
</evidence>
<dbReference type="Proteomes" id="UP000054925">
    <property type="component" value="Unassembled WGS sequence"/>
</dbReference>
<evidence type="ECO:0000313" key="2">
    <source>
        <dbReference type="Proteomes" id="UP000054925"/>
    </source>
</evidence>
<dbReference type="AlphaFoldDB" id="A0A158KM84"/>
<dbReference type="EMBL" id="FCOL02000074">
    <property type="protein sequence ID" value="SAL82288.1"/>
    <property type="molecule type" value="Genomic_DNA"/>
</dbReference>
<organism evidence="1 2">
    <name type="scientific">Caballeronia terrestris</name>
    <dbReference type="NCBI Taxonomy" id="1226301"/>
    <lineage>
        <taxon>Bacteria</taxon>
        <taxon>Pseudomonadati</taxon>
        <taxon>Pseudomonadota</taxon>
        <taxon>Betaproteobacteria</taxon>
        <taxon>Burkholderiales</taxon>
        <taxon>Burkholderiaceae</taxon>
        <taxon>Caballeronia</taxon>
    </lineage>
</organism>
<gene>
    <name evidence="1" type="ORF">AWB67_06081</name>
</gene>
<sequence length="53" mass="6039">MKVRSLWRSSYPDVSVKEKPTAAVGPRDVLPNVHRKHLGELRNSVKGQLWIAM</sequence>
<reference evidence="1" key="1">
    <citation type="submission" date="2016-01" db="EMBL/GenBank/DDBJ databases">
        <authorList>
            <person name="Peeters C."/>
        </authorList>
    </citation>
    <scope>NUCLEOTIDE SEQUENCE [LARGE SCALE GENOMIC DNA]</scope>
    <source>
        <strain evidence="1">LMG 22937</strain>
    </source>
</reference>
<accession>A0A158KM84</accession>
<name>A0A158KM84_9BURK</name>
<keyword evidence="2" id="KW-1185">Reference proteome</keyword>
<proteinExistence type="predicted"/>
<comment type="caution">
    <text evidence="1">The sequence shown here is derived from an EMBL/GenBank/DDBJ whole genome shotgun (WGS) entry which is preliminary data.</text>
</comment>